<dbReference type="InterPro" id="IPR036259">
    <property type="entry name" value="MFS_trans_sf"/>
</dbReference>
<feature type="transmembrane region" description="Helical" evidence="7">
    <location>
        <begin position="258"/>
        <end position="277"/>
    </location>
</feature>
<feature type="transmembrane region" description="Helical" evidence="7">
    <location>
        <begin position="124"/>
        <end position="143"/>
    </location>
</feature>
<evidence type="ECO:0000256" key="5">
    <source>
        <dbReference type="ARBA" id="ARBA00022989"/>
    </source>
</evidence>
<dbReference type="RefSeq" id="WP_092961517.1">
    <property type="nucleotide sequence ID" value="NZ_FOSQ01000008.1"/>
</dbReference>
<dbReference type="Gene3D" id="1.20.1250.20">
    <property type="entry name" value="MFS general substrate transporter like domains"/>
    <property type="match status" value="1"/>
</dbReference>
<feature type="transmembrane region" description="Helical" evidence="7">
    <location>
        <begin position="289"/>
        <end position="307"/>
    </location>
</feature>
<dbReference type="CDD" id="cd06173">
    <property type="entry name" value="MFS_MefA_like"/>
    <property type="match status" value="1"/>
</dbReference>
<keyword evidence="9" id="KW-1185">Reference proteome</keyword>
<dbReference type="SUPFAM" id="SSF103473">
    <property type="entry name" value="MFS general substrate transporter"/>
    <property type="match status" value="1"/>
</dbReference>
<dbReference type="STRING" id="1123062.SAMN02745775_10856"/>
<keyword evidence="5 7" id="KW-1133">Transmembrane helix</keyword>
<proteinExistence type="predicted"/>
<feature type="transmembrane region" description="Helical" evidence="7">
    <location>
        <begin position="313"/>
        <end position="335"/>
    </location>
</feature>
<feature type="transmembrane region" description="Helical" evidence="7">
    <location>
        <begin position="155"/>
        <end position="174"/>
    </location>
</feature>
<feature type="transmembrane region" description="Helical" evidence="7">
    <location>
        <begin position="87"/>
        <end position="118"/>
    </location>
</feature>
<keyword evidence="2" id="KW-0813">Transport</keyword>
<dbReference type="PANTHER" id="PTHR23513:SF11">
    <property type="entry name" value="STAPHYLOFERRIN A TRANSPORTER"/>
    <property type="match status" value="1"/>
</dbReference>
<gene>
    <name evidence="8" type="ORF">SAMN02745775_10856</name>
</gene>
<dbReference type="GO" id="GO:0005886">
    <property type="term" value="C:plasma membrane"/>
    <property type="evidence" value="ECO:0007669"/>
    <property type="project" value="UniProtKB-SubCell"/>
</dbReference>
<sequence>MMRLPGLAPFRQKGFRRQFPADIATSWGFEIETLVLGWYILVSTGSVVWLTAFASVQYLGTLVSPMFGVMGDRLGHRGVLCVMRGLYAVLASVIGVMALTGAMTPVAVMAVAAVAGLVRPSDMGMRNALIAASVPAVQMPAAMGISRTTADTARVMGALAGAGLVAMLGIGATYCVVVGLYLTSLGLTLAVPAPRRITSAPASPLRELRDGFGHLRETPPLMAAILLAFLVNLLAYPVSGGLLPYVAREVYGVDRTVLGYLIACFAGGGLLGSIVMIGRGGVAYPGRVMLVACAIWFPLLIAFATVTDPRTGLVLMGLAGFVQSFALVPMSVILLRCAEERFRGRVMGLRILAVYGLPLGLVVAGPLIEWMGFTRTITMYAGLGLICTGAIALHWRRHLWPSDAPANTALR</sequence>
<comment type="subcellular location">
    <subcellularLocation>
        <location evidence="1">Cell membrane</location>
        <topology evidence="1">Multi-pass membrane protein</topology>
    </subcellularLocation>
</comment>
<accession>A0A1I4CR95</accession>
<evidence type="ECO:0000256" key="2">
    <source>
        <dbReference type="ARBA" id="ARBA00022448"/>
    </source>
</evidence>
<evidence type="ECO:0000313" key="9">
    <source>
        <dbReference type="Proteomes" id="UP000199473"/>
    </source>
</evidence>
<evidence type="ECO:0000256" key="7">
    <source>
        <dbReference type="SAM" id="Phobius"/>
    </source>
</evidence>
<feature type="transmembrane region" description="Helical" evidence="7">
    <location>
        <begin position="347"/>
        <end position="371"/>
    </location>
</feature>
<name>A0A1I4CR95_9PROT</name>
<protein>
    <submittedName>
        <fullName evidence="8">Predicted arabinose efflux permease, MFS family</fullName>
    </submittedName>
</protein>
<dbReference type="EMBL" id="FOSQ01000008">
    <property type="protein sequence ID" value="SFK82799.1"/>
    <property type="molecule type" value="Genomic_DNA"/>
</dbReference>
<organism evidence="8 9">
    <name type="scientific">Falsiroseomonas stagni DSM 19981</name>
    <dbReference type="NCBI Taxonomy" id="1123062"/>
    <lineage>
        <taxon>Bacteria</taxon>
        <taxon>Pseudomonadati</taxon>
        <taxon>Pseudomonadota</taxon>
        <taxon>Alphaproteobacteria</taxon>
        <taxon>Acetobacterales</taxon>
        <taxon>Roseomonadaceae</taxon>
        <taxon>Falsiroseomonas</taxon>
    </lineage>
</organism>
<dbReference type="Proteomes" id="UP000199473">
    <property type="component" value="Unassembled WGS sequence"/>
</dbReference>
<feature type="transmembrane region" description="Helical" evidence="7">
    <location>
        <begin position="219"/>
        <end position="238"/>
    </location>
</feature>
<keyword evidence="6 7" id="KW-0472">Membrane</keyword>
<evidence type="ECO:0000256" key="4">
    <source>
        <dbReference type="ARBA" id="ARBA00022692"/>
    </source>
</evidence>
<feature type="transmembrane region" description="Helical" evidence="7">
    <location>
        <begin position="377"/>
        <end position="395"/>
    </location>
</feature>
<evidence type="ECO:0000313" key="8">
    <source>
        <dbReference type="EMBL" id="SFK82799.1"/>
    </source>
</evidence>
<evidence type="ECO:0000256" key="1">
    <source>
        <dbReference type="ARBA" id="ARBA00004651"/>
    </source>
</evidence>
<dbReference type="InterPro" id="IPR010290">
    <property type="entry name" value="TM_effector"/>
</dbReference>
<dbReference type="AlphaFoldDB" id="A0A1I4CR95"/>
<evidence type="ECO:0000256" key="6">
    <source>
        <dbReference type="ARBA" id="ARBA00023136"/>
    </source>
</evidence>
<evidence type="ECO:0000256" key="3">
    <source>
        <dbReference type="ARBA" id="ARBA00022475"/>
    </source>
</evidence>
<dbReference type="OrthoDB" id="7283966at2"/>
<keyword evidence="4 7" id="KW-0812">Transmembrane</keyword>
<reference evidence="8 9" key="1">
    <citation type="submission" date="2016-10" db="EMBL/GenBank/DDBJ databases">
        <authorList>
            <person name="de Groot N.N."/>
        </authorList>
    </citation>
    <scope>NUCLEOTIDE SEQUENCE [LARGE SCALE GENOMIC DNA]</scope>
    <source>
        <strain evidence="8 9">DSM 19981</strain>
    </source>
</reference>
<dbReference type="Pfam" id="PF05977">
    <property type="entry name" value="MFS_3"/>
    <property type="match status" value="1"/>
</dbReference>
<keyword evidence="3" id="KW-1003">Cell membrane</keyword>
<dbReference type="PANTHER" id="PTHR23513">
    <property type="entry name" value="INTEGRAL MEMBRANE EFFLUX PROTEIN-RELATED"/>
    <property type="match status" value="1"/>
</dbReference>